<dbReference type="Pfam" id="PF00438">
    <property type="entry name" value="S-AdoMet_synt_N"/>
    <property type="match status" value="1"/>
</dbReference>
<dbReference type="NCBIfam" id="TIGR01034">
    <property type="entry name" value="metK"/>
    <property type="match status" value="1"/>
</dbReference>
<gene>
    <name evidence="11" type="primary">metK</name>
    <name evidence="17" type="ORF">EDC91_12451</name>
</gene>
<comment type="caution">
    <text evidence="17">The sequence shown here is derived from an EMBL/GenBank/DDBJ whole genome shotgun (WGS) entry which is preliminary data.</text>
</comment>
<feature type="binding site" description="in other chain" evidence="11">
    <location>
        <position position="99"/>
    </location>
    <ligand>
        <name>L-methionine</name>
        <dbReference type="ChEBI" id="CHEBI:57844"/>
        <note>ligand shared between two neighboring subunits</note>
    </ligand>
</feature>
<feature type="binding site" evidence="11">
    <location>
        <position position="262"/>
    </location>
    <ligand>
        <name>ATP</name>
        <dbReference type="ChEBI" id="CHEBI:30616"/>
        <note>ligand shared between two neighboring subunits</note>
    </ligand>
</feature>
<dbReference type="UniPathway" id="UPA00315">
    <property type="reaction ID" value="UER00080"/>
</dbReference>
<dbReference type="InterPro" id="IPR022628">
    <property type="entry name" value="S-AdoMet_synt_N"/>
</dbReference>
<evidence type="ECO:0000259" key="16">
    <source>
        <dbReference type="Pfam" id="PF02773"/>
    </source>
</evidence>
<feature type="domain" description="S-adenosylmethionine synthetase N-terminal" evidence="14">
    <location>
        <begin position="4"/>
        <end position="101"/>
    </location>
</feature>
<dbReference type="PROSITE" id="PS00376">
    <property type="entry name" value="ADOMET_SYNTHASE_1"/>
    <property type="match status" value="1"/>
</dbReference>
<keyword evidence="6 11" id="KW-0547">Nucleotide-binding</keyword>
<comment type="similarity">
    <text evidence="2 11 13">Belongs to the AdoMet synthase family.</text>
</comment>
<dbReference type="EMBL" id="SLWF01000024">
    <property type="protein sequence ID" value="TCN81397.1"/>
    <property type="molecule type" value="Genomic_DNA"/>
</dbReference>
<keyword evidence="18" id="KW-1185">Reference proteome</keyword>
<evidence type="ECO:0000256" key="7">
    <source>
        <dbReference type="ARBA" id="ARBA00022840"/>
    </source>
</evidence>
<feature type="binding site" description="in other chain" evidence="11">
    <location>
        <position position="15"/>
    </location>
    <ligand>
        <name>ATP</name>
        <dbReference type="ChEBI" id="CHEBI:30616"/>
        <note>ligand shared between two neighboring subunits</note>
    </ligand>
</feature>
<dbReference type="OrthoDB" id="9801686at2"/>
<dbReference type="FunFam" id="3.30.300.10:FF:000004">
    <property type="entry name" value="S-adenosylmethionine synthase"/>
    <property type="match status" value="1"/>
</dbReference>
<dbReference type="GO" id="GO:0000287">
    <property type="term" value="F:magnesium ion binding"/>
    <property type="evidence" value="ECO:0007669"/>
    <property type="project" value="UniProtKB-UniRule"/>
</dbReference>
<dbReference type="SUPFAM" id="SSF55973">
    <property type="entry name" value="S-adenosylmethionine synthetase"/>
    <property type="match status" value="3"/>
</dbReference>
<feature type="binding site" description="in other chain" evidence="11">
    <location>
        <begin position="230"/>
        <end position="231"/>
    </location>
    <ligand>
        <name>ATP</name>
        <dbReference type="ChEBI" id="CHEBI:30616"/>
        <note>ligand shared between two neighboring subunits</note>
    </ligand>
</feature>
<comment type="cofactor">
    <cofactor evidence="11">
        <name>K(+)</name>
        <dbReference type="ChEBI" id="CHEBI:29103"/>
    </cofactor>
    <text evidence="11">Binds 1 potassium ion per subunit.</text>
</comment>
<feature type="binding site" evidence="11">
    <location>
        <position position="239"/>
    </location>
    <ligand>
        <name>ATP</name>
        <dbReference type="ChEBI" id="CHEBI:30616"/>
        <note>ligand shared between two neighboring subunits</note>
    </ligand>
</feature>
<evidence type="ECO:0000256" key="1">
    <source>
        <dbReference type="ARBA" id="ARBA00005224"/>
    </source>
</evidence>
<evidence type="ECO:0000256" key="5">
    <source>
        <dbReference type="ARBA" id="ARBA00022723"/>
    </source>
</evidence>
<evidence type="ECO:0000256" key="3">
    <source>
        <dbReference type="ARBA" id="ARBA00022563"/>
    </source>
</evidence>
<dbReference type="GO" id="GO:0006730">
    <property type="term" value="P:one-carbon metabolic process"/>
    <property type="evidence" value="ECO:0007669"/>
    <property type="project" value="UniProtKB-KW"/>
</dbReference>
<dbReference type="InterPro" id="IPR022636">
    <property type="entry name" value="S-AdoMet_synthetase_sfam"/>
</dbReference>
<proteinExistence type="inferred from homology"/>
<feature type="domain" description="S-adenosylmethionine synthetase central" evidence="15">
    <location>
        <begin position="114"/>
        <end position="231"/>
    </location>
</feature>
<feature type="binding site" description="in other chain" evidence="11">
    <location>
        <begin position="164"/>
        <end position="166"/>
    </location>
    <ligand>
        <name>ATP</name>
        <dbReference type="ChEBI" id="CHEBI:30616"/>
        <note>ligand shared between two neighboring subunits</note>
    </ligand>
</feature>
<dbReference type="InterPro" id="IPR022630">
    <property type="entry name" value="S-AdoMet_synt_C"/>
</dbReference>
<dbReference type="InterPro" id="IPR022629">
    <property type="entry name" value="S-AdoMet_synt_central"/>
</dbReference>
<keyword evidence="7 11" id="KW-0067">ATP-binding</keyword>
<keyword evidence="4 11" id="KW-0808">Transferase</keyword>
<dbReference type="Proteomes" id="UP000294832">
    <property type="component" value="Unassembled WGS sequence"/>
</dbReference>
<accession>A0A4R2F731</accession>
<dbReference type="EC" id="2.5.1.6" evidence="11"/>
<evidence type="ECO:0000256" key="11">
    <source>
        <dbReference type="HAMAP-Rule" id="MF_00086"/>
    </source>
</evidence>
<name>A0A4R2F731_9GAMM</name>
<dbReference type="PANTHER" id="PTHR11964">
    <property type="entry name" value="S-ADENOSYLMETHIONINE SYNTHETASE"/>
    <property type="match status" value="1"/>
</dbReference>
<dbReference type="FunFam" id="3.30.300.10:FF:000001">
    <property type="entry name" value="S-adenosylmethionine synthase"/>
    <property type="match status" value="1"/>
</dbReference>
<comment type="subunit">
    <text evidence="11">Homotetramer; dimer of dimers.</text>
</comment>
<dbReference type="Gene3D" id="3.30.300.10">
    <property type="match status" value="3"/>
</dbReference>
<feature type="binding site" evidence="11">
    <location>
        <position position="17"/>
    </location>
    <ligand>
        <name>Mg(2+)</name>
        <dbReference type="ChEBI" id="CHEBI:18420"/>
    </ligand>
</feature>
<keyword evidence="3 11" id="KW-0554">One-carbon metabolism</keyword>
<dbReference type="Pfam" id="PF02772">
    <property type="entry name" value="S-AdoMet_synt_M"/>
    <property type="match status" value="1"/>
</dbReference>
<comment type="cofactor">
    <cofactor evidence="11">
        <name>Mg(2+)</name>
        <dbReference type="ChEBI" id="CHEBI:18420"/>
    </cofactor>
    <text evidence="11">Binds 2 divalent ions per subunit.</text>
</comment>
<dbReference type="PROSITE" id="PS00377">
    <property type="entry name" value="ADOMET_SYNTHASE_2"/>
    <property type="match status" value="1"/>
</dbReference>
<feature type="region of interest" description="Flexible loop" evidence="11">
    <location>
        <begin position="99"/>
        <end position="109"/>
    </location>
</feature>
<dbReference type="GO" id="GO:0005524">
    <property type="term" value="F:ATP binding"/>
    <property type="evidence" value="ECO:0007669"/>
    <property type="project" value="UniProtKB-UniRule"/>
</dbReference>
<comment type="catalytic activity">
    <reaction evidence="10 11">
        <text>L-methionine + ATP + H2O = S-adenosyl-L-methionine + phosphate + diphosphate</text>
        <dbReference type="Rhea" id="RHEA:21080"/>
        <dbReference type="ChEBI" id="CHEBI:15377"/>
        <dbReference type="ChEBI" id="CHEBI:30616"/>
        <dbReference type="ChEBI" id="CHEBI:33019"/>
        <dbReference type="ChEBI" id="CHEBI:43474"/>
        <dbReference type="ChEBI" id="CHEBI:57844"/>
        <dbReference type="ChEBI" id="CHEBI:59789"/>
        <dbReference type="EC" id="2.5.1.6"/>
    </reaction>
</comment>
<protein>
    <recommendedName>
        <fullName evidence="11">S-adenosylmethionine synthase</fullName>
        <shortName evidence="11">AdoMet synthase</shortName>
        <ecNumber evidence="11">2.5.1.6</ecNumber>
    </recommendedName>
    <alternativeName>
        <fullName evidence="11">MAT</fullName>
    </alternativeName>
    <alternativeName>
        <fullName evidence="11">Methionine adenosyltransferase</fullName>
    </alternativeName>
</protein>
<feature type="binding site" description="in other chain" evidence="11">
    <location>
        <position position="56"/>
    </location>
    <ligand>
        <name>L-methionine</name>
        <dbReference type="ChEBI" id="CHEBI:57844"/>
        <note>ligand shared between two neighboring subunits</note>
    </ligand>
</feature>
<evidence type="ECO:0000313" key="18">
    <source>
        <dbReference type="Proteomes" id="UP000294832"/>
    </source>
</evidence>
<organism evidence="17 18">
    <name type="scientific">Shewanella fodinae</name>
    <dbReference type="NCBI Taxonomy" id="552357"/>
    <lineage>
        <taxon>Bacteria</taxon>
        <taxon>Pseudomonadati</taxon>
        <taxon>Pseudomonadota</taxon>
        <taxon>Gammaproteobacteria</taxon>
        <taxon>Alteromonadales</taxon>
        <taxon>Shewanellaceae</taxon>
        <taxon>Shewanella</taxon>
    </lineage>
</organism>
<dbReference type="CDD" id="cd18079">
    <property type="entry name" value="S-AdoMet_synt"/>
    <property type="match status" value="1"/>
</dbReference>
<comment type="pathway">
    <text evidence="1 11">Amino-acid biosynthesis; S-adenosyl-L-methionine biosynthesis; S-adenosyl-L-methionine from L-methionine: step 1/1.</text>
</comment>
<evidence type="ECO:0000256" key="12">
    <source>
        <dbReference type="RuleBase" id="RU000542"/>
    </source>
</evidence>
<feature type="domain" description="S-adenosylmethionine synthetase C-terminal" evidence="16">
    <location>
        <begin position="233"/>
        <end position="370"/>
    </location>
</feature>
<keyword evidence="5 11" id="KW-0479">Metal-binding</keyword>
<feature type="binding site" evidence="11">
    <location>
        <position position="266"/>
    </location>
    <ligand>
        <name>ATP</name>
        <dbReference type="ChEBI" id="CHEBI:30616"/>
        <note>ligand shared between two neighboring subunits</note>
    </ligand>
</feature>
<evidence type="ECO:0000313" key="17">
    <source>
        <dbReference type="EMBL" id="TCN81397.1"/>
    </source>
</evidence>
<dbReference type="GO" id="GO:0006556">
    <property type="term" value="P:S-adenosylmethionine biosynthetic process"/>
    <property type="evidence" value="ECO:0007669"/>
    <property type="project" value="UniProtKB-UniRule"/>
</dbReference>
<keyword evidence="11" id="KW-0963">Cytoplasm</keyword>
<evidence type="ECO:0000256" key="8">
    <source>
        <dbReference type="ARBA" id="ARBA00022842"/>
    </source>
</evidence>
<dbReference type="AlphaFoldDB" id="A0A4R2F731"/>
<dbReference type="InterPro" id="IPR002133">
    <property type="entry name" value="S-AdoMet_synthetase"/>
</dbReference>
<comment type="subcellular location">
    <subcellularLocation>
        <location evidence="11 12">Cytoplasm</location>
    </subcellularLocation>
</comment>
<dbReference type="Pfam" id="PF02773">
    <property type="entry name" value="S-AdoMet_synt_C"/>
    <property type="match status" value="1"/>
</dbReference>
<dbReference type="InterPro" id="IPR022631">
    <property type="entry name" value="ADOMET_SYNTHASE_CS"/>
</dbReference>
<evidence type="ECO:0000256" key="13">
    <source>
        <dbReference type="RuleBase" id="RU004462"/>
    </source>
</evidence>
<evidence type="ECO:0000256" key="9">
    <source>
        <dbReference type="ARBA" id="ARBA00022958"/>
    </source>
</evidence>
<sequence length="383" mass="41661">MARHLFTSESVSEGHPDKIADQISDAVLDAILTQDPKARVACETYVKTGMVMVGGEITTSAWVDIEELTRNTVREIGYTSSDMGFDANSCAVLSAIGKQSPDINQGVDRKDPKEQGAGDQGLMFGYASNETDVLMPAPITYAHALVKRQSQVRKQGLLPWLRPDAKSQVTFVYDNDQIVGIDAVVLSTQHSDAISLKELQEGVMETIIKPVLPQQWLTKDTKFFINPTGRFVIGGPMGDCGLTGRKIIVDTYGGMARHGGGAFSGKDPSKVDRSAAYAARYVAKNIVAAGLADRCEIQVSYAIGVAEPTSISVETFGTGRLPEDKLIALVRRHFDLRPYGLTEMLDLARPIYQATAAYGHFGRNEFPWEQTNKADALRDDAGL</sequence>
<feature type="binding site" evidence="11">
    <location>
        <position position="239"/>
    </location>
    <ligand>
        <name>L-methionine</name>
        <dbReference type="ChEBI" id="CHEBI:57844"/>
        <note>ligand shared between two neighboring subunits</note>
    </ligand>
</feature>
<feature type="binding site" evidence="11">
    <location>
        <position position="43"/>
    </location>
    <ligand>
        <name>K(+)</name>
        <dbReference type="ChEBI" id="CHEBI:29103"/>
    </ligand>
</feature>
<evidence type="ECO:0000256" key="2">
    <source>
        <dbReference type="ARBA" id="ARBA00009685"/>
    </source>
</evidence>
<keyword evidence="9 11" id="KW-0630">Potassium</keyword>
<reference evidence="17 18" key="1">
    <citation type="submission" date="2019-03" db="EMBL/GenBank/DDBJ databases">
        <title>Freshwater and sediment microbial communities from various areas in North America, analyzing microbe dynamics in response to fracking.</title>
        <authorList>
            <person name="Lamendella R."/>
        </authorList>
    </citation>
    <scope>NUCLEOTIDE SEQUENCE [LARGE SCALE GENOMIC DNA]</scope>
    <source>
        <strain evidence="17 18">74A</strain>
    </source>
</reference>
<evidence type="ECO:0000256" key="4">
    <source>
        <dbReference type="ARBA" id="ARBA00022679"/>
    </source>
</evidence>
<comment type="function">
    <text evidence="11">Catalyzes the formation of S-adenosylmethionine (AdoMet) from methionine and ATP. The overall synthetic reaction is composed of two sequential steps, AdoMet formation and the subsequent tripolyphosphate hydrolysis which occurs prior to release of AdoMet from the enzyme.</text>
</comment>
<dbReference type="FunFam" id="3.30.300.10:FF:000003">
    <property type="entry name" value="S-adenosylmethionine synthase"/>
    <property type="match status" value="1"/>
</dbReference>
<evidence type="ECO:0000259" key="14">
    <source>
        <dbReference type="Pfam" id="PF00438"/>
    </source>
</evidence>
<keyword evidence="8 11" id="KW-0460">Magnesium</keyword>
<dbReference type="GO" id="GO:0005737">
    <property type="term" value="C:cytoplasm"/>
    <property type="evidence" value="ECO:0007669"/>
    <property type="project" value="UniProtKB-SubCell"/>
</dbReference>
<evidence type="ECO:0000256" key="6">
    <source>
        <dbReference type="ARBA" id="ARBA00022741"/>
    </source>
</evidence>
<evidence type="ECO:0000256" key="10">
    <source>
        <dbReference type="ARBA" id="ARBA00048344"/>
    </source>
</evidence>
<dbReference type="HAMAP" id="MF_00086">
    <property type="entry name" value="S_AdoMet_synth1"/>
    <property type="match status" value="1"/>
</dbReference>
<dbReference type="RefSeq" id="WP_133039828.1">
    <property type="nucleotide sequence ID" value="NZ_SLWF01000024.1"/>
</dbReference>
<evidence type="ECO:0000259" key="15">
    <source>
        <dbReference type="Pfam" id="PF02772"/>
    </source>
</evidence>
<dbReference type="PIRSF" id="PIRSF000497">
    <property type="entry name" value="MAT"/>
    <property type="match status" value="1"/>
</dbReference>
<feature type="binding site" description="in other chain" evidence="11">
    <location>
        <position position="270"/>
    </location>
    <ligand>
        <name>L-methionine</name>
        <dbReference type="ChEBI" id="CHEBI:57844"/>
        <note>ligand shared between two neighboring subunits</note>
    </ligand>
</feature>
<dbReference type="GO" id="GO:0004478">
    <property type="term" value="F:methionine adenosyltransferase activity"/>
    <property type="evidence" value="ECO:0007669"/>
    <property type="project" value="UniProtKB-UniRule"/>
</dbReference>
<feature type="binding site" description="in other chain" evidence="11">
    <location>
        <begin position="245"/>
        <end position="246"/>
    </location>
    <ligand>
        <name>ATP</name>
        <dbReference type="ChEBI" id="CHEBI:30616"/>
        <note>ligand shared between two neighboring subunits</note>
    </ligand>
</feature>